<dbReference type="SUPFAM" id="SSF56645">
    <property type="entry name" value="Acyl-CoA dehydrogenase NM domain-like"/>
    <property type="match status" value="1"/>
</dbReference>
<feature type="active site" evidence="6">
    <location>
        <position position="749"/>
    </location>
</feature>
<dbReference type="Gene3D" id="2.40.110.10">
    <property type="entry name" value="Butyryl-CoA Dehydrogenase, subunit A, domain 2"/>
    <property type="match status" value="1"/>
</dbReference>
<keyword evidence="4" id="KW-0274">FAD</keyword>
<dbReference type="InterPro" id="IPR046373">
    <property type="entry name" value="Acyl-CoA_Oxase/DH_mid-dom_sf"/>
</dbReference>
<dbReference type="PROSITE" id="PS51864">
    <property type="entry name" value="ASTACIN"/>
    <property type="match status" value="4"/>
</dbReference>
<keyword evidence="6 7" id="KW-0479">Metal-binding</keyword>
<dbReference type="PROSITE" id="PS00072">
    <property type="entry name" value="ACYL_COA_DH_1"/>
    <property type="match status" value="1"/>
</dbReference>
<feature type="chain" id="PRO_5044951405" description="Metalloendopeptidase" evidence="7">
    <location>
        <begin position="17"/>
        <end position="1297"/>
    </location>
</feature>
<dbReference type="Pfam" id="PF00441">
    <property type="entry name" value="Acyl-CoA_dh_1"/>
    <property type="match status" value="1"/>
</dbReference>
<feature type="binding site" evidence="6">
    <location>
        <position position="748"/>
    </location>
    <ligand>
        <name>Zn(2+)</name>
        <dbReference type="ChEBI" id="CHEBI:29105"/>
        <note>catalytic</note>
    </ligand>
</feature>
<dbReference type="InterPro" id="IPR009100">
    <property type="entry name" value="AcylCoA_DH/oxidase_NM_dom_sf"/>
</dbReference>
<dbReference type="InterPro" id="IPR006091">
    <property type="entry name" value="Acyl-CoA_Oxase/DH_mid-dom"/>
</dbReference>
<protein>
    <recommendedName>
        <fullName evidence="7">Metalloendopeptidase</fullName>
        <ecNumber evidence="7">3.4.24.-</ecNumber>
    </recommendedName>
</protein>
<comment type="cofactor">
    <cofactor evidence="1">
        <name>FAD</name>
        <dbReference type="ChEBI" id="CHEBI:57692"/>
    </cofactor>
</comment>
<dbReference type="InterPro" id="IPR036250">
    <property type="entry name" value="AcylCo_DH-like_C"/>
</dbReference>
<evidence type="ECO:0000256" key="2">
    <source>
        <dbReference type="ARBA" id="ARBA00009347"/>
    </source>
</evidence>
<feature type="domain" description="Peptidase M12A" evidence="8">
    <location>
        <begin position="506"/>
        <end position="644"/>
    </location>
</feature>
<dbReference type="Gene3D" id="1.10.540.10">
    <property type="entry name" value="Acyl-CoA dehydrogenase/oxidase, N-terminal domain"/>
    <property type="match status" value="1"/>
</dbReference>
<evidence type="ECO:0000256" key="4">
    <source>
        <dbReference type="ARBA" id="ARBA00022827"/>
    </source>
</evidence>
<feature type="binding site" evidence="6">
    <location>
        <position position="613"/>
    </location>
    <ligand>
        <name>Zn(2+)</name>
        <dbReference type="ChEBI" id="CHEBI:29105"/>
        <note>catalytic</note>
    </ligand>
</feature>
<dbReference type="InterPro" id="IPR013786">
    <property type="entry name" value="AcylCoA_DH/ox_N"/>
</dbReference>
<evidence type="ECO:0000256" key="6">
    <source>
        <dbReference type="PROSITE-ProRule" id="PRU01211"/>
    </source>
</evidence>
<feature type="active site" evidence="6">
    <location>
        <position position="170"/>
    </location>
</feature>
<evidence type="ECO:0000256" key="7">
    <source>
        <dbReference type="RuleBase" id="RU361183"/>
    </source>
</evidence>
<keyword evidence="6 7" id="KW-0862">Zinc</keyword>
<comment type="cofactor">
    <cofactor evidence="6 7">
        <name>Zn(2+)</name>
        <dbReference type="ChEBI" id="CHEBI:29105"/>
    </cofactor>
    <text evidence="6 7">Binds 1 zinc ion per subunit.</text>
</comment>
<evidence type="ECO:0000256" key="1">
    <source>
        <dbReference type="ARBA" id="ARBA00001974"/>
    </source>
</evidence>
<feature type="domain" description="Peptidase M12A" evidence="8">
    <location>
        <begin position="53"/>
        <end position="278"/>
    </location>
</feature>
<feature type="signal peptide" evidence="7">
    <location>
        <begin position="1"/>
        <end position="16"/>
    </location>
</feature>
<feature type="binding site" evidence="6">
    <location>
        <position position="617"/>
    </location>
    <ligand>
        <name>Zn(2+)</name>
        <dbReference type="ChEBI" id="CHEBI:29105"/>
        <note>catalytic</note>
    </ligand>
</feature>
<feature type="binding site" evidence="6">
    <location>
        <position position="179"/>
    </location>
    <ligand>
        <name>Zn(2+)</name>
        <dbReference type="ChEBI" id="CHEBI:29105"/>
        <note>catalytic</note>
    </ligand>
</feature>
<feature type="binding site" evidence="6">
    <location>
        <position position="413"/>
    </location>
    <ligand>
        <name>Zn(2+)</name>
        <dbReference type="ChEBI" id="CHEBI:29105"/>
        <note>catalytic</note>
    </ligand>
</feature>
<dbReference type="SMART" id="SM00235">
    <property type="entry name" value="ZnMc"/>
    <property type="match status" value="4"/>
</dbReference>
<dbReference type="PROSITE" id="PS00073">
    <property type="entry name" value="ACYL_COA_DH_2"/>
    <property type="match status" value="1"/>
</dbReference>
<evidence type="ECO:0000313" key="10">
    <source>
        <dbReference type="Proteomes" id="UP001158576"/>
    </source>
</evidence>
<dbReference type="Gene3D" id="1.20.140.10">
    <property type="entry name" value="Butyryl-CoA Dehydrogenase, subunit A, domain 3"/>
    <property type="match status" value="1"/>
</dbReference>
<feature type="binding site" evidence="6">
    <location>
        <position position="423"/>
    </location>
    <ligand>
        <name>Zn(2+)</name>
        <dbReference type="ChEBI" id="CHEBI:29105"/>
        <note>catalytic</note>
    </ligand>
</feature>
<feature type="binding site" evidence="6">
    <location>
        <position position="169"/>
    </location>
    <ligand>
        <name>Zn(2+)</name>
        <dbReference type="ChEBI" id="CHEBI:29105"/>
        <note>catalytic</note>
    </ligand>
</feature>
<dbReference type="PANTHER" id="PTHR43884">
    <property type="entry name" value="ACYL-COA DEHYDROGENASE"/>
    <property type="match status" value="1"/>
</dbReference>
<feature type="domain" description="Peptidase M12A" evidence="8">
    <location>
        <begin position="645"/>
        <end position="908"/>
    </location>
</feature>
<dbReference type="SUPFAM" id="SSF55486">
    <property type="entry name" value="Metalloproteases ('zincins'), catalytic domain"/>
    <property type="match status" value="5"/>
</dbReference>
<evidence type="ECO:0000259" key="8">
    <source>
        <dbReference type="PROSITE" id="PS51864"/>
    </source>
</evidence>
<dbReference type="InterPro" id="IPR006026">
    <property type="entry name" value="Peptidase_Metallo"/>
</dbReference>
<dbReference type="InterPro" id="IPR037069">
    <property type="entry name" value="AcylCoA_DH/ox_N_sf"/>
</dbReference>
<feature type="binding site" evidence="6">
    <location>
        <position position="417"/>
    </location>
    <ligand>
        <name>Zn(2+)</name>
        <dbReference type="ChEBI" id="CHEBI:29105"/>
        <note>catalytic</note>
    </ligand>
</feature>
<keyword evidence="7" id="KW-0732">Signal</keyword>
<keyword evidence="3" id="KW-0285">Flavoprotein</keyword>
<dbReference type="Pfam" id="PF02771">
    <property type="entry name" value="Acyl-CoA_dh_N"/>
    <property type="match status" value="1"/>
</dbReference>
<feature type="active site" evidence="6">
    <location>
        <position position="414"/>
    </location>
</feature>
<dbReference type="Pfam" id="PF01400">
    <property type="entry name" value="Astacin"/>
    <property type="match status" value="5"/>
</dbReference>
<feature type="binding site" evidence="6">
    <location>
        <position position="752"/>
    </location>
    <ligand>
        <name>Zn(2+)</name>
        <dbReference type="ChEBI" id="CHEBI:29105"/>
        <note>catalytic</note>
    </ligand>
</feature>
<keyword evidence="6 7" id="KW-0482">Metalloprotease</keyword>
<dbReference type="Proteomes" id="UP001158576">
    <property type="component" value="Chromosome 1"/>
</dbReference>
<dbReference type="Pfam" id="PF02770">
    <property type="entry name" value="Acyl-CoA_dh_M"/>
    <property type="match status" value="1"/>
</dbReference>
<organism evidence="9 10">
    <name type="scientific">Oikopleura dioica</name>
    <name type="common">Tunicate</name>
    <dbReference type="NCBI Taxonomy" id="34765"/>
    <lineage>
        <taxon>Eukaryota</taxon>
        <taxon>Metazoa</taxon>
        <taxon>Chordata</taxon>
        <taxon>Tunicata</taxon>
        <taxon>Appendicularia</taxon>
        <taxon>Copelata</taxon>
        <taxon>Oikopleuridae</taxon>
        <taxon>Oikopleura</taxon>
    </lineage>
</organism>
<feature type="binding site" evidence="6">
    <location>
        <position position="623"/>
    </location>
    <ligand>
        <name>Zn(2+)</name>
        <dbReference type="ChEBI" id="CHEBI:29105"/>
        <note>catalytic</note>
    </ligand>
</feature>
<dbReference type="InterPro" id="IPR006089">
    <property type="entry name" value="Acyl-CoA_DH_CS"/>
</dbReference>
<dbReference type="SUPFAM" id="SSF47203">
    <property type="entry name" value="Acyl-CoA dehydrogenase C-terminal domain-like"/>
    <property type="match status" value="1"/>
</dbReference>
<reference evidence="9 10" key="1">
    <citation type="submission" date="2021-04" db="EMBL/GenBank/DDBJ databases">
        <authorList>
            <person name="Bliznina A."/>
        </authorList>
    </citation>
    <scope>NUCLEOTIDE SEQUENCE [LARGE SCALE GENOMIC DNA]</scope>
</reference>
<feature type="binding site" evidence="6">
    <location>
        <position position="758"/>
    </location>
    <ligand>
        <name>Zn(2+)</name>
        <dbReference type="ChEBI" id="CHEBI:29105"/>
        <note>catalytic</note>
    </ligand>
</feature>
<accession>A0ABN7SSX9</accession>
<proteinExistence type="inferred from homology"/>
<dbReference type="EMBL" id="OU015566">
    <property type="protein sequence ID" value="CAG5103902.1"/>
    <property type="molecule type" value="Genomic_DNA"/>
</dbReference>
<dbReference type="InterPro" id="IPR001506">
    <property type="entry name" value="Peptidase_M12A"/>
</dbReference>
<dbReference type="InterPro" id="IPR009075">
    <property type="entry name" value="AcylCo_DH/oxidase_C"/>
</dbReference>
<keyword evidence="10" id="KW-1185">Reference proteome</keyword>
<gene>
    <name evidence="9" type="ORF">OKIOD_LOCUS9758</name>
</gene>
<evidence type="ECO:0000313" key="9">
    <source>
        <dbReference type="EMBL" id="CAG5103902.1"/>
    </source>
</evidence>
<sequence>MFSSTFFLLVIANVRSDIIFTECQAYFLQNQPGNENINFSTDDIPCSQQARGATVYDRWTNYLEDGFYVVPYFFEDDYENHVYSIYNSTESVANMEELLGLFEQHTCVKFKKLTTEEEKALYDYKLEIIWNGVTAAASYVGRLSSYYQPQPLWMRPDAWSWNGNTTMQHEAMHALGFLHEHQRIDRDNHIEIHPDYASSSNYAPMATEDWLNMSSPYDTNSILHYYAYSLGDGTYSLSIPGIMLSILVISFLLGKTRSDIIFTECQAEYYRSLPGNENVSFTTNNIPCAPSARGATNLQLWTNVLENGFFIVPYFFDDGYENHIYEDWDASESLTKMEELLDLFEQYTCVKFKKLETEEEKNMYDYKIKIIWDSTVESPGRAQLGQYPLSEQPQWISMRPDAWSNNGNTTMQHEAMHALGFFHEHQRLDRDNYVEIHPDYANNDNYVKMSSDEWNDLSSPYDFNSIMHYSSKSTDDGRWSLSIPGSNYQIPVPGNRTYPFSEQDIAQINRFYIVPYFFEDGYENHVYEDWDAAESMVKMEERLNYFEEYTCVKFRRLHTEEEKDLYDYKIEILWDGITHGASRLGRTSLSDQPQPLWMRPDKWAKRDHTTMQHEAMHALGFFHEHSRPDRDEYVEVHPDDANDSNFMKRPIDEWNDLNSPLPILDWDAAESMVKIEERLDIFEEYTCIKFRRLQTEDEKDLYDNKIEILWDGITHAASYVGRLSLSYQLQSMWLRPDLWSNNGGTVRHEAMHALGFWHEHQRPDRDEYVEVHPDDANNDAYMKLPMDDWNDLNSPYDFQSRMHYSPTDRGNGEWSLSVPGSQISFSRQPQTLWMRPDAWNMNGQTTTQHEAMHALGFFHEHARPDRDSYVEVHPDDAGDSNYAMKSADDWWNMNSPYDFNSIMHYIPSSRDDQLFALSSEERGLRQNFRNFFETELAPHAYDIDKNDHFPQLKDYIKKCGDMGILGLTVHEEYGGTNLGYFSMALAAEENARVNAGIAMTTGACSNLFINQIVRNGNDAQKSAFLPDHVAGNLIGGLAMTEPNAGSDVMSMKTNAVKKGDYYVINGNKFWITNGPVADHIILYAKTDLSSNDGKSITAFIVDTKTEGFSAQTIPGKLGMRGSPTGDLTFENMKVHESMVLRGEGQGAAVLMSGLNIERILAAAIPIGIAQAAVDCSFEYAHERKQFNQRVGEFQLIQGKMADMYTSLSACRSYMYNIARHAEKFEPTNHDCAGLVLYCAEKATQICLDAIQILGGNGYINDYPTGRYLRDAKLWEIGAGTSEVRRLIVGRYFNSLYK</sequence>
<feature type="binding site" evidence="6">
    <location>
        <position position="173"/>
    </location>
    <ligand>
        <name>Zn(2+)</name>
        <dbReference type="ChEBI" id="CHEBI:29105"/>
        <note>catalytic</note>
    </ligand>
</feature>
<evidence type="ECO:0000256" key="3">
    <source>
        <dbReference type="ARBA" id="ARBA00022630"/>
    </source>
</evidence>
<dbReference type="Gene3D" id="3.40.390.10">
    <property type="entry name" value="Collagenase (Catalytic Domain)"/>
    <property type="match status" value="5"/>
</dbReference>
<keyword evidence="6 7" id="KW-0378">Hydrolase</keyword>
<keyword evidence="6 7" id="KW-0645">Protease</keyword>
<feature type="domain" description="Peptidase M12A" evidence="8">
    <location>
        <begin position="284"/>
        <end position="515"/>
    </location>
</feature>
<dbReference type="PRINTS" id="PR00480">
    <property type="entry name" value="ASTACIN"/>
</dbReference>
<dbReference type="PANTHER" id="PTHR43884:SF12">
    <property type="entry name" value="ISOVALERYL-COA DEHYDROGENASE, MITOCHONDRIAL-RELATED"/>
    <property type="match status" value="1"/>
</dbReference>
<evidence type="ECO:0000256" key="5">
    <source>
        <dbReference type="ARBA" id="ARBA00022946"/>
    </source>
</evidence>
<keyword evidence="5" id="KW-0809">Transit peptide</keyword>
<comment type="similarity">
    <text evidence="2">Belongs to the acyl-CoA dehydrogenase family.</text>
</comment>
<feature type="active site" evidence="6">
    <location>
        <position position="614"/>
    </location>
</feature>
<dbReference type="EC" id="3.4.24.-" evidence="7"/>
<name>A0ABN7SSX9_OIKDI</name>
<dbReference type="InterPro" id="IPR024079">
    <property type="entry name" value="MetalloPept_cat_dom_sf"/>
</dbReference>
<comment type="caution">
    <text evidence="6">Lacks conserved residue(s) required for the propagation of feature annotation.</text>
</comment>